<protein>
    <submittedName>
        <fullName evidence="1">Short-chain fatty acyl-CoA regulator family protein</fullName>
    </submittedName>
</protein>
<name>A0ACD4NM16_9HYPH</name>
<sequence>MGDYVGADLRALRASQGLRQAEMARRLDISVSYLSQLENDVRPLTAAVAARLAETFPLDWTDRRMARGRRAASLVDLLDDPLFDGLDDRGRILKVLERQPVLAERIVRLHSSWREMQERRSMADEELAVSAAERGRLPWERVRDWFHEAGNYIHALDVAAEALSAEIAGAPPRETDLAAFLLARHDVVLRDDSKAIGDGVLRRFDADSRRLTLGRALPPETRRFMIANQIAQLSFGGIIAQIVSASGLPSVEERHLLEAGLANYGASALLMPYGLFRRHARLVRHDIDRLRERFATSFEQTCHRLSMLQRPDALGVPFFFCRVDMAGNITKRHSATRLQFARFGGACPLWIVHEAVAIPDRVLVQLAEMPDGVRYVSMAKGLVKPSGSYSRPPRRYAVALGCEADHAASFVYADGIDVEGPGTPIGATCRLCPRRDCDQRAFPPTERPIAVDMHLRRFVPYRVL</sequence>
<dbReference type="EMBL" id="CP113520">
    <property type="protein sequence ID" value="WAJ27940.1"/>
    <property type="molecule type" value="Genomic_DNA"/>
</dbReference>
<dbReference type="Proteomes" id="UP001163223">
    <property type="component" value="Chromosome"/>
</dbReference>
<proteinExistence type="predicted"/>
<organism evidence="1 2">
    <name type="scientific">Antarcticirhabdus aurantiaca</name>
    <dbReference type="NCBI Taxonomy" id="2606717"/>
    <lineage>
        <taxon>Bacteria</taxon>
        <taxon>Pseudomonadati</taxon>
        <taxon>Pseudomonadota</taxon>
        <taxon>Alphaproteobacteria</taxon>
        <taxon>Hyphomicrobiales</taxon>
        <taxon>Aurantimonadaceae</taxon>
        <taxon>Antarcticirhabdus</taxon>
    </lineage>
</organism>
<evidence type="ECO:0000313" key="1">
    <source>
        <dbReference type="EMBL" id="WAJ27940.1"/>
    </source>
</evidence>
<keyword evidence="2" id="KW-1185">Reference proteome</keyword>
<evidence type="ECO:0000313" key="2">
    <source>
        <dbReference type="Proteomes" id="UP001163223"/>
    </source>
</evidence>
<accession>A0ACD4NM16</accession>
<reference evidence="1" key="1">
    <citation type="submission" date="2022-11" db="EMBL/GenBank/DDBJ databases">
        <title>beta-Carotene-producing bacterium, Jeongeuplla avenae sp. nov., alleviates the salt stress of Arabidopsis seedlings.</title>
        <authorList>
            <person name="Jiang L."/>
            <person name="Lee J."/>
        </authorList>
    </citation>
    <scope>NUCLEOTIDE SEQUENCE</scope>
    <source>
        <strain evidence="1">DY_R2A_6</strain>
    </source>
</reference>
<gene>
    <name evidence="1" type="ORF">OXU80_24400</name>
</gene>